<dbReference type="Pfam" id="PF18019">
    <property type="entry name" value="Cas3_HD"/>
    <property type="match status" value="1"/>
</dbReference>
<dbReference type="HOGENOM" id="CLU_010123_1_1_2"/>
<accession>A0A0E3R6D0</accession>
<comment type="similarity">
    <text evidence="2">In the central section; belongs to the CRISPR-associated helicase Cas3 family.</text>
</comment>
<dbReference type="Pfam" id="PF00270">
    <property type="entry name" value="DEAD"/>
    <property type="match status" value="1"/>
</dbReference>
<reference evidence="11 12" key="1">
    <citation type="submission" date="2014-07" db="EMBL/GenBank/DDBJ databases">
        <title>Methanogenic archaea and the global carbon cycle.</title>
        <authorList>
            <person name="Henriksen J.R."/>
            <person name="Luke J."/>
            <person name="Reinhart S."/>
            <person name="Benedict M.N."/>
            <person name="Youngblut N.D."/>
            <person name="Metcalf M.E."/>
            <person name="Whitaker R.J."/>
            <person name="Metcalf W.W."/>
        </authorList>
    </citation>
    <scope>NUCLEOTIDE SEQUENCE [LARGE SCALE GENOMIC DNA]</scope>
    <source>
        <strain evidence="11 12">SarPi</strain>
    </source>
</reference>
<dbReference type="InterPro" id="IPR054712">
    <property type="entry name" value="Cas3-like_dom"/>
</dbReference>
<dbReference type="CDD" id="cd17930">
    <property type="entry name" value="DEXHc_cas3"/>
    <property type="match status" value="1"/>
</dbReference>
<dbReference type="Gene3D" id="1.10.3210.30">
    <property type="match status" value="1"/>
</dbReference>
<dbReference type="GO" id="GO:0004518">
    <property type="term" value="F:nuclease activity"/>
    <property type="evidence" value="ECO:0007669"/>
    <property type="project" value="UniProtKB-KW"/>
</dbReference>
<evidence type="ECO:0000256" key="4">
    <source>
        <dbReference type="ARBA" id="ARBA00022723"/>
    </source>
</evidence>
<dbReference type="CDD" id="cd09641">
    <property type="entry name" value="Cas3''_I"/>
    <property type="match status" value="1"/>
</dbReference>
<dbReference type="InterPro" id="IPR038257">
    <property type="entry name" value="CRISPR-assoc_Cas3_HD_sf"/>
</dbReference>
<dbReference type="GO" id="GO:0005524">
    <property type="term" value="F:ATP binding"/>
    <property type="evidence" value="ECO:0007669"/>
    <property type="project" value="UniProtKB-KW"/>
</dbReference>
<dbReference type="SMART" id="SM00487">
    <property type="entry name" value="DEXDc"/>
    <property type="match status" value="1"/>
</dbReference>
<gene>
    <name evidence="11" type="ORF">MSMAP_0712</name>
</gene>
<keyword evidence="5" id="KW-0547">Nucleotide-binding</keyword>
<keyword evidence="3" id="KW-0540">Nuclease</keyword>
<comment type="similarity">
    <text evidence="1">In the N-terminal section; belongs to the CRISPR-associated nuclease Cas3-HD family.</text>
</comment>
<dbReference type="GO" id="GO:0051607">
    <property type="term" value="P:defense response to virus"/>
    <property type="evidence" value="ECO:0007669"/>
    <property type="project" value="UniProtKB-KW"/>
</dbReference>
<dbReference type="InterPro" id="IPR014001">
    <property type="entry name" value="Helicase_ATP-bd"/>
</dbReference>
<dbReference type="GO" id="GO:0004386">
    <property type="term" value="F:helicase activity"/>
    <property type="evidence" value="ECO:0007669"/>
    <property type="project" value="UniProtKB-KW"/>
</dbReference>
<evidence type="ECO:0000256" key="9">
    <source>
        <dbReference type="ARBA" id="ARBA00023118"/>
    </source>
</evidence>
<dbReference type="SMART" id="SM00490">
    <property type="entry name" value="HELICc"/>
    <property type="match status" value="1"/>
</dbReference>
<dbReference type="NCBIfam" id="TIGR01587">
    <property type="entry name" value="cas3_core"/>
    <property type="match status" value="1"/>
</dbReference>
<dbReference type="Proteomes" id="UP000033116">
    <property type="component" value="Chromosome"/>
</dbReference>
<organism evidence="11 12">
    <name type="scientific">Methanosarcina mazei SarPi</name>
    <dbReference type="NCBI Taxonomy" id="1434115"/>
    <lineage>
        <taxon>Archaea</taxon>
        <taxon>Methanobacteriati</taxon>
        <taxon>Methanobacteriota</taxon>
        <taxon>Stenosarchaea group</taxon>
        <taxon>Methanomicrobia</taxon>
        <taxon>Methanosarcinales</taxon>
        <taxon>Methanosarcinaceae</taxon>
        <taxon>Methanosarcina</taxon>
    </lineage>
</organism>
<evidence type="ECO:0000313" key="11">
    <source>
        <dbReference type="EMBL" id="AKB60697.1"/>
    </source>
</evidence>
<dbReference type="Pfam" id="PF22590">
    <property type="entry name" value="Cas3-like_C_2"/>
    <property type="match status" value="1"/>
</dbReference>
<dbReference type="SUPFAM" id="SSF52540">
    <property type="entry name" value="P-loop containing nucleoside triphosphate hydrolases"/>
    <property type="match status" value="1"/>
</dbReference>
<evidence type="ECO:0000259" key="10">
    <source>
        <dbReference type="PROSITE" id="PS51643"/>
    </source>
</evidence>
<evidence type="ECO:0000256" key="6">
    <source>
        <dbReference type="ARBA" id="ARBA00022801"/>
    </source>
</evidence>
<name>A0A0E3R6D0_METMZ</name>
<evidence type="ECO:0000256" key="3">
    <source>
        <dbReference type="ARBA" id="ARBA00022722"/>
    </source>
</evidence>
<dbReference type="NCBIfam" id="TIGR01596">
    <property type="entry name" value="cas3_HD"/>
    <property type="match status" value="1"/>
</dbReference>
<dbReference type="InterPro" id="IPR006483">
    <property type="entry name" value="CRISPR-assoc_Cas3_HD"/>
</dbReference>
<evidence type="ECO:0000313" key="12">
    <source>
        <dbReference type="Proteomes" id="UP000033116"/>
    </source>
</evidence>
<keyword evidence="6" id="KW-0378">Hydrolase</keyword>
<evidence type="ECO:0000256" key="2">
    <source>
        <dbReference type="ARBA" id="ARBA00009046"/>
    </source>
</evidence>
<evidence type="ECO:0000256" key="1">
    <source>
        <dbReference type="ARBA" id="ARBA00006847"/>
    </source>
</evidence>
<dbReference type="InterPro" id="IPR006474">
    <property type="entry name" value="Helicase_Cas3_CRISPR-ass_core"/>
</dbReference>
<dbReference type="Gene3D" id="3.40.50.300">
    <property type="entry name" value="P-loop containing nucleotide triphosphate hydrolases"/>
    <property type="match status" value="2"/>
</dbReference>
<dbReference type="GO" id="GO:0016787">
    <property type="term" value="F:hydrolase activity"/>
    <property type="evidence" value="ECO:0007669"/>
    <property type="project" value="UniProtKB-KW"/>
</dbReference>
<dbReference type="SUPFAM" id="SSF109604">
    <property type="entry name" value="HD-domain/PDEase-like"/>
    <property type="match status" value="1"/>
</dbReference>
<dbReference type="InterPro" id="IPR027417">
    <property type="entry name" value="P-loop_NTPase"/>
</dbReference>
<sequence>MCIKLMKTSFSSLNNGFILRSHFHQSLKDHLEEVTSIATHIYDSQNNDSEKRDIVKKICMAHDFGKATSFFQEYLDFQEAKEKGDFGRKNKIFGPNKNHALLSALFAYWWLPEEYNLFGYLIIKRHHGSVKDARDEFDLTDDYSVIEEQIQDIQKFNQKELENIYGLNLNDFFEFVNESNLKLIKKRFRKVWQLNNFSVEDTLDFNYFYSLLLTADKMQLVSELPTMPNQKPCLFVEKYKDHIRSDLLVENPAIADSQIFKIRDEIFREMKEELDRIDLSSESFFSINVPTGSGKTFLAYYSALYFADKLKNLYGEQSRVIYSLPYMSIIDQNYDELIKIIKFNQKTDEEPKDTEILKHHSLSEIKYESDETEYKNYDARFCYDNWQSRIITTTFVQLFNTIFKVGDNSIAHRFNRIVNSIIILDEIQAVDEKYYSIIRTFFELLAKKYNVKFIFVTATMPLLIGTHELVPRKKIYFESLDRIRICNHIKEDISVSDFKDILIKDIECRNDKSFLIVLNTIKLSKEIFEFLQKNTSRSCLYLSTEIYPKARLEKIHLIKDCRKKDPSKKFVVVSTQLIEAGVDIDLDVVYRDFSPLSSINQTAGRANRNGVGENSSEVHVYRLKDDEKGRYFHNYIYPAFITDITREILEDKEIVQEKDIFSLNEVYAEKINQKICQDKSIEILEHVKNLDFKKLRDSFELIKNEYAFKRDIVIEADSECSLIIKEISELKRDKLLTKDKWEYNFKVKNLFRRLNQYKISIYESTYSLISDDLLKISGFDTEYLPLKSGTRELYSPSIGIVSEAKSIEIL</sequence>
<dbReference type="PROSITE" id="PS51643">
    <property type="entry name" value="HD_CAS3"/>
    <property type="match status" value="1"/>
</dbReference>
<dbReference type="InterPro" id="IPR001650">
    <property type="entry name" value="Helicase_C-like"/>
</dbReference>
<dbReference type="GO" id="GO:0140097">
    <property type="term" value="F:catalytic activity, acting on DNA"/>
    <property type="evidence" value="ECO:0007669"/>
    <property type="project" value="UniProtKB-ARBA"/>
</dbReference>
<dbReference type="EMBL" id="CP009511">
    <property type="protein sequence ID" value="AKB60697.1"/>
    <property type="molecule type" value="Genomic_DNA"/>
</dbReference>
<feature type="domain" description="HD Cas3-type" evidence="10">
    <location>
        <begin position="20"/>
        <end position="218"/>
    </location>
</feature>
<keyword evidence="8" id="KW-0067">ATP-binding</keyword>
<protein>
    <submittedName>
        <fullName evidence="11">CRISPR-associated helicase Cas3</fullName>
    </submittedName>
</protein>
<proteinExistence type="inferred from homology"/>
<dbReference type="AlphaFoldDB" id="A0A0E3R6D0"/>
<keyword evidence="7" id="KW-0347">Helicase</keyword>
<evidence type="ECO:0000256" key="8">
    <source>
        <dbReference type="ARBA" id="ARBA00022840"/>
    </source>
</evidence>
<keyword evidence="4" id="KW-0479">Metal-binding</keyword>
<dbReference type="GO" id="GO:0046872">
    <property type="term" value="F:metal ion binding"/>
    <property type="evidence" value="ECO:0007669"/>
    <property type="project" value="UniProtKB-KW"/>
</dbReference>
<evidence type="ECO:0000256" key="7">
    <source>
        <dbReference type="ARBA" id="ARBA00022806"/>
    </source>
</evidence>
<dbReference type="InterPro" id="IPR011545">
    <property type="entry name" value="DEAD/DEAH_box_helicase_dom"/>
</dbReference>
<evidence type="ECO:0000256" key="5">
    <source>
        <dbReference type="ARBA" id="ARBA00022741"/>
    </source>
</evidence>
<dbReference type="GO" id="GO:0003676">
    <property type="term" value="F:nucleic acid binding"/>
    <property type="evidence" value="ECO:0007669"/>
    <property type="project" value="InterPro"/>
</dbReference>
<keyword evidence="9" id="KW-0051">Antiviral defense</keyword>
<dbReference type="PATRIC" id="fig|1434115.4.peg.879"/>